<accession>A0A927UAC4</accession>
<comment type="caution">
    <text evidence="1">The sequence shown here is derived from an EMBL/GenBank/DDBJ whole genome shotgun (WGS) entry which is preliminary data.</text>
</comment>
<organism evidence="1 2">
    <name type="scientific">Pseudobutyrivibrio ruminis</name>
    <dbReference type="NCBI Taxonomy" id="46206"/>
    <lineage>
        <taxon>Bacteria</taxon>
        <taxon>Bacillati</taxon>
        <taxon>Bacillota</taxon>
        <taxon>Clostridia</taxon>
        <taxon>Lachnospirales</taxon>
        <taxon>Lachnospiraceae</taxon>
        <taxon>Pseudobutyrivibrio</taxon>
    </lineage>
</organism>
<dbReference type="AlphaFoldDB" id="A0A927UAC4"/>
<proteinExistence type="predicted"/>
<evidence type="ECO:0000313" key="1">
    <source>
        <dbReference type="EMBL" id="MBE5918282.1"/>
    </source>
</evidence>
<gene>
    <name evidence="1" type="ORF">E7272_00405</name>
</gene>
<evidence type="ECO:0008006" key="3">
    <source>
        <dbReference type="Google" id="ProtNLM"/>
    </source>
</evidence>
<reference evidence="1" key="1">
    <citation type="submission" date="2019-04" db="EMBL/GenBank/DDBJ databases">
        <title>Evolution of Biomass-Degrading Anaerobic Consortia Revealed by Metagenomics.</title>
        <authorList>
            <person name="Peng X."/>
        </authorList>
    </citation>
    <scope>NUCLEOTIDE SEQUENCE</scope>
    <source>
        <strain evidence="1">SIG311</strain>
    </source>
</reference>
<dbReference type="EMBL" id="SVER01000001">
    <property type="protein sequence ID" value="MBE5918282.1"/>
    <property type="molecule type" value="Genomic_DNA"/>
</dbReference>
<protein>
    <recommendedName>
        <fullName evidence="3">Nif11 domain-containing protein</fullName>
    </recommendedName>
</protein>
<dbReference type="Proteomes" id="UP000766246">
    <property type="component" value="Unassembled WGS sequence"/>
</dbReference>
<sequence>MKESIKKFMEVVSSEGNDTIEKLQNADAETIISMALERGITIEADDLKQEDELTEMSMDELAATTGGKRCVCPAVGGGLEDSHHYACACVVGGGGRAKPGYSFSYVNSCLCVIGGNGGKEDGRYPDDPD</sequence>
<evidence type="ECO:0000313" key="2">
    <source>
        <dbReference type="Proteomes" id="UP000766246"/>
    </source>
</evidence>
<name>A0A927UAC4_9FIRM</name>